<organism evidence="2 3">
    <name type="scientific">Caenorhabditis briggsae</name>
    <dbReference type="NCBI Taxonomy" id="6238"/>
    <lineage>
        <taxon>Eukaryota</taxon>
        <taxon>Metazoa</taxon>
        <taxon>Ecdysozoa</taxon>
        <taxon>Nematoda</taxon>
        <taxon>Chromadorea</taxon>
        <taxon>Rhabditida</taxon>
        <taxon>Rhabditina</taxon>
        <taxon>Rhabditomorpha</taxon>
        <taxon>Rhabditoidea</taxon>
        <taxon>Rhabditidae</taxon>
        <taxon>Peloderinae</taxon>
        <taxon>Caenorhabditis</taxon>
    </lineage>
</organism>
<dbReference type="AlphaFoldDB" id="A0AAE9DXN5"/>
<feature type="region of interest" description="Disordered" evidence="1">
    <location>
        <begin position="1"/>
        <end position="40"/>
    </location>
</feature>
<evidence type="ECO:0000313" key="2">
    <source>
        <dbReference type="EMBL" id="ULU13946.1"/>
    </source>
</evidence>
<dbReference type="Proteomes" id="UP000827892">
    <property type="component" value="Chromosome I"/>
</dbReference>
<evidence type="ECO:0000256" key="1">
    <source>
        <dbReference type="SAM" id="MobiDB-lite"/>
    </source>
</evidence>
<dbReference type="EMBL" id="CP090891">
    <property type="protein sequence ID" value="ULU13946.1"/>
    <property type="molecule type" value="Genomic_DNA"/>
</dbReference>
<protein>
    <submittedName>
        <fullName evidence="2">Uncharacterized protein</fullName>
    </submittedName>
</protein>
<reference evidence="2 3" key="1">
    <citation type="submission" date="2022-05" db="EMBL/GenBank/DDBJ databases">
        <title>Chromosome-level reference genomes for two strains of Caenorhabditis briggsae: an improved platform for comparative genomics.</title>
        <authorList>
            <person name="Stevens L."/>
            <person name="Andersen E.C."/>
        </authorList>
    </citation>
    <scope>NUCLEOTIDE SEQUENCE [LARGE SCALE GENOMIC DNA]</scope>
    <source>
        <strain evidence="2">QX1410_ONT</strain>
        <tissue evidence="2">Whole-organism</tissue>
    </source>
</reference>
<gene>
    <name evidence="2" type="ORF">L3Y34_016452</name>
</gene>
<evidence type="ECO:0000313" key="3">
    <source>
        <dbReference type="Proteomes" id="UP000827892"/>
    </source>
</evidence>
<feature type="compositionally biased region" description="Polar residues" evidence="1">
    <location>
        <begin position="1"/>
        <end position="15"/>
    </location>
</feature>
<sequence length="137" mass="14877">MNRFRNVQSSTSAESSRMLGLPQSPHGSPAGGHSLQKTPHCAIAVGRESANVGGILSLRPAQFRIQPPRYLRSPRPRATVSYIHPATAFKAISVLDFARHDSRVAQYHVIAVGFKSLGSAQYRMQSPHRLQGSAGHP</sequence>
<name>A0AAE9DXN5_CAEBR</name>
<proteinExistence type="predicted"/>
<accession>A0AAE9DXN5</accession>